<dbReference type="VEuPathDB" id="CryptoDB:Cvel_27386"/>
<sequence>MGGGGGPAEEAGGGAVGGNGVENGEALAGDAAGGAAPGVQAAAVDAAAAAGLVAAFQRLLCSVELSELQELNLAQNRIGDGGAGVVADAMTGGKLPNLEKVVLNHCGVWVAGVKALSEAVAAGTSTSLHSFHPEGMDGLLVPLRDGKTPALEELELSHNQVGNRGAKILGEALRDAQLTKLRILKVTELPKRVTISSQGACALGVGLGSGKVLGRESLSLSWKEERPEGAVAVTTQAGQGAITVASALEHARDTLPKLKDLCLDYQSPPCPGWQACVDWGKGGGLLSTVEVDVKIPPLRRREHAGNCVSIRGLRVAIRAGIFRHKTKLAISGNEYDDIGVEQARRLGESVGVAGVTGSLPSVSQISIEALDERLAEAFMEGMLEGVQSDTGTFPSVKIFICSHRDVHPSRGDPPPCGNDPVVQISFLARASPNRRFDG</sequence>
<dbReference type="InterPro" id="IPR001611">
    <property type="entry name" value="Leu-rich_rpt"/>
</dbReference>
<protein>
    <submittedName>
        <fullName evidence="4">Uncharacterized protein</fullName>
    </submittedName>
</protein>
<name>A0A0K6S916_9ALVE</name>
<dbReference type="EMBL" id="CDMZ01002640">
    <property type="protein sequence ID" value="CUC10101.1"/>
    <property type="molecule type" value="Genomic_DNA"/>
</dbReference>
<dbReference type="PANTHER" id="PTHR24113">
    <property type="entry name" value="RAN GTPASE-ACTIVATING PROTEIN 1"/>
    <property type="match status" value="1"/>
</dbReference>
<dbReference type="AlphaFoldDB" id="A0A0K6S916"/>
<evidence type="ECO:0000313" key="4">
    <source>
        <dbReference type="EMBL" id="CUC10101.1"/>
    </source>
</evidence>
<dbReference type="SMART" id="SM00368">
    <property type="entry name" value="LRR_RI"/>
    <property type="match status" value="3"/>
</dbReference>
<keyword evidence="3" id="KW-0677">Repeat</keyword>
<dbReference type="Gene3D" id="3.80.10.10">
    <property type="entry name" value="Ribonuclease Inhibitor"/>
    <property type="match status" value="2"/>
</dbReference>
<accession>A0A0K6S916</accession>
<dbReference type="GO" id="GO:0005096">
    <property type="term" value="F:GTPase activator activity"/>
    <property type="evidence" value="ECO:0007669"/>
    <property type="project" value="UniProtKB-KW"/>
</dbReference>
<proteinExistence type="predicted"/>
<evidence type="ECO:0000256" key="1">
    <source>
        <dbReference type="ARBA" id="ARBA00022468"/>
    </source>
</evidence>
<evidence type="ECO:0000256" key="3">
    <source>
        <dbReference type="ARBA" id="ARBA00022737"/>
    </source>
</evidence>
<dbReference type="InterPro" id="IPR027038">
    <property type="entry name" value="RanGap"/>
</dbReference>
<dbReference type="GO" id="GO:0048471">
    <property type="term" value="C:perinuclear region of cytoplasm"/>
    <property type="evidence" value="ECO:0007669"/>
    <property type="project" value="TreeGrafter"/>
</dbReference>
<dbReference type="GO" id="GO:0005829">
    <property type="term" value="C:cytosol"/>
    <property type="evidence" value="ECO:0007669"/>
    <property type="project" value="TreeGrafter"/>
</dbReference>
<dbReference type="PhylomeDB" id="A0A0K6S916"/>
<dbReference type="GO" id="GO:0005634">
    <property type="term" value="C:nucleus"/>
    <property type="evidence" value="ECO:0007669"/>
    <property type="project" value="TreeGrafter"/>
</dbReference>
<keyword evidence="2" id="KW-0433">Leucine-rich repeat</keyword>
<dbReference type="Pfam" id="PF13516">
    <property type="entry name" value="LRR_6"/>
    <property type="match status" value="2"/>
</dbReference>
<dbReference type="GO" id="GO:0006913">
    <property type="term" value="P:nucleocytoplasmic transport"/>
    <property type="evidence" value="ECO:0007669"/>
    <property type="project" value="TreeGrafter"/>
</dbReference>
<dbReference type="GO" id="GO:0031267">
    <property type="term" value="F:small GTPase binding"/>
    <property type="evidence" value="ECO:0007669"/>
    <property type="project" value="TreeGrafter"/>
</dbReference>
<dbReference type="InterPro" id="IPR032675">
    <property type="entry name" value="LRR_dom_sf"/>
</dbReference>
<dbReference type="PANTHER" id="PTHR24113:SF12">
    <property type="entry name" value="RAN GTPASE-ACTIVATING PROTEIN 1"/>
    <property type="match status" value="1"/>
</dbReference>
<evidence type="ECO:0000256" key="2">
    <source>
        <dbReference type="ARBA" id="ARBA00022614"/>
    </source>
</evidence>
<organism evidence="4">
    <name type="scientific">Chromera velia CCMP2878</name>
    <dbReference type="NCBI Taxonomy" id="1169474"/>
    <lineage>
        <taxon>Eukaryota</taxon>
        <taxon>Sar</taxon>
        <taxon>Alveolata</taxon>
        <taxon>Colpodellida</taxon>
        <taxon>Chromeraceae</taxon>
        <taxon>Chromera</taxon>
    </lineage>
</organism>
<gene>
    <name evidence="4" type="ORF">Cvel_27386.t2.CR1</name>
</gene>
<keyword evidence="1" id="KW-0343">GTPase activation</keyword>
<reference evidence="4" key="1">
    <citation type="submission" date="2014-11" db="EMBL/GenBank/DDBJ databases">
        <title>Molecular phylogeny of cliff fern family Woodsiaceae with morphological implications.</title>
        <authorList>
            <person name="Shao Y.-Z."/>
            <person name="Wei R."/>
            <person name="Zhang X.-C."/>
        </authorList>
    </citation>
    <scope>NUCLEOTIDE SEQUENCE</scope>
</reference>
<dbReference type="SUPFAM" id="SSF52047">
    <property type="entry name" value="RNI-like"/>
    <property type="match status" value="1"/>
</dbReference>